<evidence type="ECO:0000256" key="1">
    <source>
        <dbReference type="SAM" id="MobiDB-lite"/>
    </source>
</evidence>
<feature type="compositionally biased region" description="Low complexity" evidence="1">
    <location>
        <begin position="163"/>
        <end position="203"/>
    </location>
</feature>
<reference evidence="3 4" key="1">
    <citation type="submission" date="2024-07" db="EMBL/GenBank/DDBJ databases">
        <title>Chromosome-level genome assembly of the water stick insect Ranatra chinensis (Heteroptera: Nepidae).</title>
        <authorList>
            <person name="Liu X."/>
        </authorList>
    </citation>
    <scope>NUCLEOTIDE SEQUENCE [LARGE SCALE GENOMIC DNA]</scope>
    <source>
        <strain evidence="3">Cailab_2021Rc</strain>
        <tissue evidence="3">Muscle</tissue>
    </source>
</reference>
<dbReference type="Pfam" id="PF24703">
    <property type="entry name" value="DUF7666"/>
    <property type="match status" value="1"/>
</dbReference>
<proteinExistence type="predicted"/>
<evidence type="ECO:0000313" key="4">
    <source>
        <dbReference type="Proteomes" id="UP001558652"/>
    </source>
</evidence>
<dbReference type="AlphaFoldDB" id="A0ABD0XS86"/>
<organism evidence="3 4">
    <name type="scientific">Ranatra chinensis</name>
    <dbReference type="NCBI Taxonomy" id="642074"/>
    <lineage>
        <taxon>Eukaryota</taxon>
        <taxon>Metazoa</taxon>
        <taxon>Ecdysozoa</taxon>
        <taxon>Arthropoda</taxon>
        <taxon>Hexapoda</taxon>
        <taxon>Insecta</taxon>
        <taxon>Pterygota</taxon>
        <taxon>Neoptera</taxon>
        <taxon>Paraneoptera</taxon>
        <taxon>Hemiptera</taxon>
        <taxon>Heteroptera</taxon>
        <taxon>Panheteroptera</taxon>
        <taxon>Nepomorpha</taxon>
        <taxon>Nepidae</taxon>
        <taxon>Ranatrinae</taxon>
        <taxon>Ranatra</taxon>
    </lineage>
</organism>
<dbReference type="InterPro" id="IPR056083">
    <property type="entry name" value="DUF7666"/>
</dbReference>
<dbReference type="PANTHER" id="PTHR46766:SF1">
    <property type="entry name" value="GLUTAMINE-RICH PROTEIN 2"/>
    <property type="match status" value="1"/>
</dbReference>
<feature type="compositionally biased region" description="Low complexity" evidence="1">
    <location>
        <begin position="103"/>
        <end position="124"/>
    </location>
</feature>
<evidence type="ECO:0000259" key="2">
    <source>
        <dbReference type="Pfam" id="PF24703"/>
    </source>
</evidence>
<gene>
    <name evidence="3" type="ORF">AAG570_014070</name>
</gene>
<dbReference type="Pfam" id="PF01469">
    <property type="entry name" value="Pentapeptide_2"/>
    <property type="match status" value="2"/>
</dbReference>
<feature type="compositionally biased region" description="Polar residues" evidence="1">
    <location>
        <begin position="128"/>
        <end position="145"/>
    </location>
</feature>
<feature type="compositionally biased region" description="Polar residues" evidence="1">
    <location>
        <begin position="204"/>
        <end position="213"/>
    </location>
</feature>
<dbReference type="InterPro" id="IPR002989">
    <property type="entry name" value="Mycobac_pentapep"/>
</dbReference>
<accession>A0ABD0XS86</accession>
<name>A0ABD0XS86_9HEMI</name>
<evidence type="ECO:0000313" key="3">
    <source>
        <dbReference type="EMBL" id="KAL1110046.1"/>
    </source>
</evidence>
<dbReference type="EMBL" id="JBFDAA010000027">
    <property type="protein sequence ID" value="KAL1110046.1"/>
    <property type="molecule type" value="Genomic_DNA"/>
</dbReference>
<feature type="region of interest" description="Disordered" evidence="1">
    <location>
        <begin position="103"/>
        <end position="213"/>
    </location>
</feature>
<dbReference type="Proteomes" id="UP001558652">
    <property type="component" value="Unassembled WGS sequence"/>
</dbReference>
<feature type="domain" description="DUF7666" evidence="2">
    <location>
        <begin position="5"/>
        <end position="96"/>
    </location>
</feature>
<comment type="caution">
    <text evidence="3">The sequence shown here is derived from an EMBL/GenBank/DDBJ whole genome shotgun (WGS) entry which is preliminary data.</text>
</comment>
<protein>
    <recommendedName>
        <fullName evidence="2">DUF7666 domain-containing protein</fullName>
    </recommendedName>
</protein>
<sequence length="379" mass="41906">MDKRIGYKAFNQDKNGNLYCRDKVYKVSEIAEVTGKLELCKNGIHFCNNLADVNSYYSLKDDIICEIEILGDVLEGGDKSCTNRIKVLKILTGDEVRKLANTGYNNTGYHNTGGNNTGDSNTGDYNSGYHNSGYHNSGGSNTGDYNSGDHNSGYHNSGGGNTGDYNSGGRNTGDNNTGDSNTGDYNSGYHNSGNRNSGGSNTGDYNSGGRNTGDYNSGYHNTGDCNTGNYNTGNRNSGDYNTGYYNCGDYNTGDRNSGDYNTGYHNTGNCNTGFFNSKSTKINLFNKISTYTYDEFINSKYFRALSSADFCLTEWVTYTEAEKREDEQKNNIGGYLKSYTYKEACASWWEKLTYENRETIKQIPNFDPEIFEDITGIRV</sequence>
<keyword evidence="4" id="KW-1185">Reference proteome</keyword>
<feature type="compositionally biased region" description="Low complexity" evidence="1">
    <location>
        <begin position="146"/>
        <end position="155"/>
    </location>
</feature>
<dbReference type="PANTHER" id="PTHR46766">
    <property type="entry name" value="GLUTAMINE-RICH PROTEIN 2"/>
    <property type="match status" value="1"/>
</dbReference>